<evidence type="ECO:0000256" key="1">
    <source>
        <dbReference type="SAM" id="Coils"/>
    </source>
</evidence>
<evidence type="ECO:0000313" key="4">
    <source>
        <dbReference type="Proteomes" id="UP000287033"/>
    </source>
</evidence>
<feature type="region of interest" description="Disordered" evidence="2">
    <location>
        <begin position="53"/>
        <end position="85"/>
    </location>
</feature>
<evidence type="ECO:0000313" key="3">
    <source>
        <dbReference type="EMBL" id="GCC44402.1"/>
    </source>
</evidence>
<reference evidence="3 4" key="1">
    <citation type="journal article" date="2018" name="Nat. Ecol. Evol.">
        <title>Shark genomes provide insights into elasmobranch evolution and the origin of vertebrates.</title>
        <authorList>
            <person name="Hara Y"/>
            <person name="Yamaguchi K"/>
            <person name="Onimaru K"/>
            <person name="Kadota M"/>
            <person name="Koyanagi M"/>
            <person name="Keeley SD"/>
            <person name="Tatsumi K"/>
            <person name="Tanaka K"/>
            <person name="Motone F"/>
            <person name="Kageyama Y"/>
            <person name="Nozu R"/>
            <person name="Adachi N"/>
            <person name="Nishimura O"/>
            <person name="Nakagawa R"/>
            <person name="Tanegashima C"/>
            <person name="Kiyatake I"/>
            <person name="Matsumoto R"/>
            <person name="Murakumo K"/>
            <person name="Nishida K"/>
            <person name="Terakita A"/>
            <person name="Kuratani S"/>
            <person name="Sato K"/>
            <person name="Hyodo S Kuraku.S."/>
        </authorList>
    </citation>
    <scope>NUCLEOTIDE SEQUENCE [LARGE SCALE GENOMIC DNA]</scope>
</reference>
<protein>
    <submittedName>
        <fullName evidence="3">Uncharacterized protein</fullName>
    </submittedName>
</protein>
<proteinExistence type="predicted"/>
<comment type="caution">
    <text evidence="3">The sequence shown here is derived from an EMBL/GenBank/DDBJ whole genome shotgun (WGS) entry which is preliminary data.</text>
</comment>
<keyword evidence="4" id="KW-1185">Reference proteome</keyword>
<name>A0A401TP60_CHIPU</name>
<dbReference type="EMBL" id="BEZZ01139386">
    <property type="protein sequence ID" value="GCC44402.1"/>
    <property type="molecule type" value="Genomic_DNA"/>
</dbReference>
<dbReference type="STRING" id="137246.A0A401TP60"/>
<organism evidence="3 4">
    <name type="scientific">Chiloscyllium punctatum</name>
    <name type="common">Brownbanded bambooshark</name>
    <name type="synonym">Hemiscyllium punctatum</name>
    <dbReference type="NCBI Taxonomy" id="137246"/>
    <lineage>
        <taxon>Eukaryota</taxon>
        <taxon>Metazoa</taxon>
        <taxon>Chordata</taxon>
        <taxon>Craniata</taxon>
        <taxon>Vertebrata</taxon>
        <taxon>Chondrichthyes</taxon>
        <taxon>Elasmobranchii</taxon>
        <taxon>Galeomorphii</taxon>
        <taxon>Galeoidea</taxon>
        <taxon>Orectolobiformes</taxon>
        <taxon>Hemiscylliidae</taxon>
        <taxon>Chiloscyllium</taxon>
    </lineage>
</organism>
<keyword evidence="1" id="KW-0175">Coiled coil</keyword>
<accession>A0A401TP60</accession>
<evidence type="ECO:0000256" key="2">
    <source>
        <dbReference type="SAM" id="MobiDB-lite"/>
    </source>
</evidence>
<dbReference type="Proteomes" id="UP000287033">
    <property type="component" value="Unassembled WGS sequence"/>
</dbReference>
<sequence length="106" mass="12064">MDLAVEELGLSMDEIREWIDQELEKVDLLKQRRAALQELENWVEKKEAEMAHVDGLFEDASRSSEHSPPPPCPRPRHSLPLPPSPTPLLLDLPFSLSVSRSRSFPP</sequence>
<dbReference type="AlphaFoldDB" id="A0A401TP60"/>
<feature type="coiled-coil region" evidence="1">
    <location>
        <begin position="19"/>
        <end position="49"/>
    </location>
</feature>
<dbReference type="OrthoDB" id="308383at2759"/>
<gene>
    <name evidence="3" type="ORF">chiPu_0028762</name>
</gene>